<evidence type="ECO:0000313" key="9">
    <source>
        <dbReference type="EMBL" id="GHO88325.1"/>
    </source>
</evidence>
<evidence type="ECO:0000313" key="10">
    <source>
        <dbReference type="Proteomes" id="UP000635565"/>
    </source>
</evidence>
<feature type="transmembrane region" description="Helical" evidence="7">
    <location>
        <begin position="723"/>
        <end position="740"/>
    </location>
</feature>
<evidence type="ECO:0000256" key="3">
    <source>
        <dbReference type="ARBA" id="ARBA00022741"/>
    </source>
</evidence>
<protein>
    <recommendedName>
        <fullName evidence="1">non-specific serine/threonine protein kinase</fullName>
        <ecNumber evidence="1">2.7.11.1</ecNumber>
    </recommendedName>
</protein>
<gene>
    <name evidence="9" type="ORF">KSZ_63310</name>
</gene>
<feature type="transmembrane region" description="Helical" evidence="7">
    <location>
        <begin position="628"/>
        <end position="649"/>
    </location>
</feature>
<evidence type="ECO:0000259" key="8">
    <source>
        <dbReference type="PROSITE" id="PS50011"/>
    </source>
</evidence>
<feature type="domain" description="Protein kinase" evidence="8">
    <location>
        <begin position="1"/>
        <end position="241"/>
    </location>
</feature>
<dbReference type="CDD" id="cd14014">
    <property type="entry name" value="STKc_PknB_like"/>
    <property type="match status" value="1"/>
</dbReference>
<name>A0ABQ3VQQ3_9CHLR</name>
<evidence type="ECO:0000256" key="4">
    <source>
        <dbReference type="ARBA" id="ARBA00022777"/>
    </source>
</evidence>
<dbReference type="SMART" id="SM00220">
    <property type="entry name" value="S_TKc"/>
    <property type="match status" value="1"/>
</dbReference>
<keyword evidence="7" id="KW-0812">Transmembrane</keyword>
<keyword evidence="7" id="KW-0472">Membrane</keyword>
<reference evidence="9 10" key="1">
    <citation type="journal article" date="2021" name="Int. J. Syst. Evol. Microbiol.">
        <title>Reticulibacter mediterranei gen. nov., sp. nov., within the new family Reticulibacteraceae fam. nov., and Ktedonospora formicarum gen. nov., sp. nov., Ktedonobacter robiniae sp. nov., Dictyobacter formicarum sp. nov. and Dictyobacter arantiisoli sp. nov., belonging to the class Ktedonobacteria.</title>
        <authorList>
            <person name="Yabe S."/>
            <person name="Zheng Y."/>
            <person name="Wang C.M."/>
            <person name="Sakai Y."/>
            <person name="Abe K."/>
            <person name="Yokota A."/>
            <person name="Donadio S."/>
            <person name="Cavaletti L."/>
            <person name="Monciardini P."/>
        </authorList>
    </citation>
    <scope>NUCLEOTIDE SEQUENCE [LARGE SCALE GENOMIC DNA]</scope>
    <source>
        <strain evidence="9 10">SOSP1-9</strain>
    </source>
</reference>
<dbReference type="InterPro" id="IPR050660">
    <property type="entry name" value="NEK_Ser/Thr_kinase"/>
</dbReference>
<feature type="region of interest" description="Disordered" evidence="6">
    <location>
        <begin position="349"/>
        <end position="380"/>
    </location>
</feature>
<dbReference type="EC" id="2.7.11.1" evidence="1"/>
<keyword evidence="7" id="KW-1133">Transmembrane helix</keyword>
<dbReference type="Proteomes" id="UP000635565">
    <property type="component" value="Unassembled WGS sequence"/>
</dbReference>
<comment type="caution">
    <text evidence="9">The sequence shown here is derived from an EMBL/GenBank/DDBJ whole genome shotgun (WGS) entry which is preliminary data.</text>
</comment>
<dbReference type="PROSITE" id="PS50011">
    <property type="entry name" value="PROTEIN_KINASE_DOM"/>
    <property type="match status" value="1"/>
</dbReference>
<dbReference type="Pfam" id="PF00069">
    <property type="entry name" value="Pkinase"/>
    <property type="match status" value="1"/>
</dbReference>
<feature type="transmembrane region" description="Helical" evidence="7">
    <location>
        <begin position="697"/>
        <end position="717"/>
    </location>
</feature>
<feature type="transmembrane region" description="Helical" evidence="7">
    <location>
        <begin position="655"/>
        <end position="676"/>
    </location>
</feature>
<proteinExistence type="predicted"/>
<sequence length="752" mass="83783">MGAVYLAKDIKEQGQLYAIKEMSLSLIPQNEQQQTIHNFKVEAKMLWSLHHPNLPTVHGVFTQNDRYFLVMDYIDGFTLEELLERNKAPFPERRVLDWARQLCDVLAYLHSHSPPIIFRDMKPGNIMLSRSGQVKLIDFGIARFFRPSNAPDTQILGTPGYAPPEQYGKAQTDERSDIYALGMTIFHLLTNTLSDEGFGLEHVRDINPRISPMVARALEKATSIKPSDRYESVEIFRHALLGVGTFGFATGDVASTPEELARLCATYPEEAAEYLLDQEIESWLLDLGEDELSEIANHLARTVADPVDAIEKFVEAVLYNKGGPGRYTLPPDVNLNNTVSNVNVQVRNPTARHYTPPPVTQTASANSRQRQTQKGHMPVPVSPRVLDFGTVYPGLSAPLKITIGDAAGHEVSGTIHTDEAWIQLSQTTFDAPLTEINVRVNSLQLSRQNHYSGLIVIRMDDDARGELIVKVEAEVQGFIVRNKRHPGRTNGADLDYYDDDELDSQGEFPAIKGSGQQVMTPPTLFPRSSGDLAKYGTPNMNDWNPWPMGNTLRRWRLLMLTLMCSFMLASLAYTWLAPWHPLPLNGPAHNSNPLFLLILFISIPVSTIGALVLQFERSWRAQGVYNRSLTGMASSLVILGLGELIWQIAVRSPLGWVQLVVMLATAAIGATTGVYTRPHRSILALIKSVQSSTHQSRWMMIILALLVGSILGIFLTFGFGFNLFTVFGILLAIGITVGLVERVDYLVKYKLL</sequence>
<dbReference type="InterPro" id="IPR000719">
    <property type="entry name" value="Prot_kinase_dom"/>
</dbReference>
<dbReference type="PANTHER" id="PTHR43671">
    <property type="entry name" value="SERINE/THREONINE-PROTEIN KINASE NEK"/>
    <property type="match status" value="1"/>
</dbReference>
<keyword evidence="2" id="KW-0808">Transferase</keyword>
<dbReference type="SUPFAM" id="SSF56112">
    <property type="entry name" value="Protein kinase-like (PK-like)"/>
    <property type="match status" value="1"/>
</dbReference>
<evidence type="ECO:0000256" key="2">
    <source>
        <dbReference type="ARBA" id="ARBA00022679"/>
    </source>
</evidence>
<accession>A0ABQ3VQQ3</accession>
<evidence type="ECO:0000256" key="7">
    <source>
        <dbReference type="SAM" id="Phobius"/>
    </source>
</evidence>
<dbReference type="PANTHER" id="PTHR43671:SF13">
    <property type="entry name" value="SERINE_THREONINE-PROTEIN KINASE NEK2"/>
    <property type="match status" value="1"/>
</dbReference>
<evidence type="ECO:0000256" key="1">
    <source>
        <dbReference type="ARBA" id="ARBA00012513"/>
    </source>
</evidence>
<dbReference type="EMBL" id="BNJJ01000023">
    <property type="protein sequence ID" value="GHO88325.1"/>
    <property type="molecule type" value="Genomic_DNA"/>
</dbReference>
<organism evidence="9 10">
    <name type="scientific">Dictyobacter formicarum</name>
    <dbReference type="NCBI Taxonomy" id="2778368"/>
    <lineage>
        <taxon>Bacteria</taxon>
        <taxon>Bacillati</taxon>
        <taxon>Chloroflexota</taxon>
        <taxon>Ktedonobacteria</taxon>
        <taxon>Ktedonobacterales</taxon>
        <taxon>Dictyobacteraceae</taxon>
        <taxon>Dictyobacter</taxon>
    </lineage>
</organism>
<feature type="compositionally biased region" description="Polar residues" evidence="6">
    <location>
        <begin position="360"/>
        <end position="374"/>
    </location>
</feature>
<keyword evidence="5" id="KW-0067">ATP-binding</keyword>
<feature type="transmembrane region" description="Helical" evidence="7">
    <location>
        <begin position="596"/>
        <end position="616"/>
    </location>
</feature>
<keyword evidence="10" id="KW-1185">Reference proteome</keyword>
<keyword evidence="4" id="KW-0418">Kinase</keyword>
<dbReference type="InterPro" id="IPR011009">
    <property type="entry name" value="Kinase-like_dom_sf"/>
</dbReference>
<dbReference type="Gene3D" id="1.10.510.10">
    <property type="entry name" value="Transferase(Phosphotransferase) domain 1"/>
    <property type="match status" value="1"/>
</dbReference>
<evidence type="ECO:0000256" key="6">
    <source>
        <dbReference type="SAM" id="MobiDB-lite"/>
    </source>
</evidence>
<keyword evidence="3" id="KW-0547">Nucleotide-binding</keyword>
<feature type="transmembrane region" description="Helical" evidence="7">
    <location>
        <begin position="557"/>
        <end position="576"/>
    </location>
</feature>
<evidence type="ECO:0000256" key="5">
    <source>
        <dbReference type="ARBA" id="ARBA00022840"/>
    </source>
</evidence>